<keyword evidence="2" id="KW-1185">Reference proteome</keyword>
<dbReference type="AlphaFoldDB" id="A0A9K3DBE6"/>
<name>A0A9K3DBE6_9EUKA</name>
<gene>
    <name evidence="1" type="ORF">KIPB_016177</name>
</gene>
<dbReference type="EMBL" id="BDIP01009656">
    <property type="protein sequence ID" value="GIQ92416.1"/>
    <property type="molecule type" value="Genomic_DNA"/>
</dbReference>
<comment type="caution">
    <text evidence="1">The sequence shown here is derived from an EMBL/GenBank/DDBJ whole genome shotgun (WGS) entry which is preliminary data.</text>
</comment>
<evidence type="ECO:0000313" key="1">
    <source>
        <dbReference type="EMBL" id="GIQ92416.1"/>
    </source>
</evidence>
<reference evidence="1 2" key="1">
    <citation type="journal article" date="2018" name="PLoS ONE">
        <title>The draft genome of Kipferlia bialata reveals reductive genome evolution in fornicate parasites.</title>
        <authorList>
            <person name="Tanifuji G."/>
            <person name="Takabayashi S."/>
            <person name="Kume K."/>
            <person name="Takagi M."/>
            <person name="Nakayama T."/>
            <person name="Kamikawa R."/>
            <person name="Inagaki Y."/>
            <person name="Hashimoto T."/>
        </authorList>
    </citation>
    <scope>NUCLEOTIDE SEQUENCE [LARGE SCALE GENOMIC DNA]</scope>
    <source>
        <strain evidence="1">NY0173</strain>
    </source>
</reference>
<feature type="non-terminal residue" evidence="1">
    <location>
        <position position="1"/>
    </location>
</feature>
<proteinExistence type="predicted"/>
<evidence type="ECO:0000313" key="2">
    <source>
        <dbReference type="Proteomes" id="UP000265618"/>
    </source>
</evidence>
<accession>A0A9K3DBE6</accession>
<feature type="non-terminal residue" evidence="1">
    <location>
        <position position="117"/>
    </location>
</feature>
<sequence length="117" mass="13208">GKVSVRVAKGVKAKAQWVDMDDTETAFYLASCRLSRVGVSLHECREGVCMALDKPLYRYLVKCERPVPVEQLIDQAMELATSFDYGWTHPNTDLANQVIDTLCANHNVRRESGYIIM</sequence>
<organism evidence="1 2">
    <name type="scientific">Kipferlia bialata</name>
    <dbReference type="NCBI Taxonomy" id="797122"/>
    <lineage>
        <taxon>Eukaryota</taxon>
        <taxon>Metamonada</taxon>
        <taxon>Carpediemonas-like organisms</taxon>
        <taxon>Kipferlia</taxon>
    </lineage>
</organism>
<dbReference type="Proteomes" id="UP000265618">
    <property type="component" value="Unassembled WGS sequence"/>
</dbReference>
<protein>
    <submittedName>
        <fullName evidence="1">Uncharacterized protein</fullName>
    </submittedName>
</protein>